<accession>A0A3P8VL65</accession>
<dbReference type="GO" id="GO:0004252">
    <property type="term" value="F:serine-type endopeptidase activity"/>
    <property type="evidence" value="ECO:0007669"/>
    <property type="project" value="InterPro"/>
</dbReference>
<dbReference type="InterPro" id="IPR009003">
    <property type="entry name" value="Peptidase_S1_PA"/>
</dbReference>
<keyword evidence="14 18" id="KW-1015">Disulfide bond</keyword>
<reference evidence="22 23" key="1">
    <citation type="journal article" date="2014" name="Nat. Genet.">
        <title>Whole-genome sequence of a flatfish provides insights into ZW sex chromosome evolution and adaptation to a benthic lifestyle.</title>
        <authorList>
            <person name="Chen S."/>
            <person name="Zhang G."/>
            <person name="Shao C."/>
            <person name="Huang Q."/>
            <person name="Liu G."/>
            <person name="Zhang P."/>
            <person name="Song W."/>
            <person name="An N."/>
            <person name="Chalopin D."/>
            <person name="Volff J.N."/>
            <person name="Hong Y."/>
            <person name="Li Q."/>
            <person name="Sha Z."/>
            <person name="Zhou H."/>
            <person name="Xie M."/>
            <person name="Yu Q."/>
            <person name="Liu Y."/>
            <person name="Xiang H."/>
            <person name="Wang N."/>
            <person name="Wu K."/>
            <person name="Yang C."/>
            <person name="Zhou Q."/>
            <person name="Liao X."/>
            <person name="Yang L."/>
            <person name="Hu Q."/>
            <person name="Zhang J."/>
            <person name="Meng L."/>
            <person name="Jin L."/>
            <person name="Tian Y."/>
            <person name="Lian J."/>
            <person name="Yang J."/>
            <person name="Miao G."/>
            <person name="Liu S."/>
            <person name="Liang Z."/>
            <person name="Yan F."/>
            <person name="Li Y."/>
            <person name="Sun B."/>
            <person name="Zhang H."/>
            <person name="Zhang J."/>
            <person name="Zhu Y."/>
            <person name="Du M."/>
            <person name="Zhao Y."/>
            <person name="Schartl M."/>
            <person name="Tang Q."/>
            <person name="Wang J."/>
        </authorList>
    </citation>
    <scope>NUCLEOTIDE SEQUENCE</scope>
</reference>
<dbReference type="Pfam" id="PF00084">
    <property type="entry name" value="Sushi"/>
    <property type="match status" value="1"/>
</dbReference>
<dbReference type="Gene3D" id="2.40.10.10">
    <property type="entry name" value="Trypsin-like serine proteases"/>
    <property type="match status" value="2"/>
</dbReference>
<dbReference type="PROSITE" id="PS50240">
    <property type="entry name" value="TRYPSIN_DOM"/>
    <property type="match status" value="1"/>
</dbReference>
<dbReference type="InParanoid" id="A0A3P8VL65"/>
<reference evidence="22" key="3">
    <citation type="submission" date="2025-09" db="UniProtKB">
        <authorList>
            <consortium name="Ensembl"/>
        </authorList>
    </citation>
    <scope>IDENTIFICATION</scope>
</reference>
<evidence type="ECO:0000259" key="20">
    <source>
        <dbReference type="PROSITE" id="PS50240"/>
    </source>
</evidence>
<evidence type="ECO:0000256" key="7">
    <source>
        <dbReference type="ARBA" id="ARBA00022659"/>
    </source>
</evidence>
<dbReference type="STRING" id="244447.ENSCSEP00000016013"/>
<dbReference type="SMART" id="SM00327">
    <property type="entry name" value="VWA"/>
    <property type="match status" value="1"/>
</dbReference>
<feature type="domain" description="Sushi" evidence="21">
    <location>
        <begin position="114"/>
        <end position="173"/>
    </location>
</feature>
<keyword evidence="12" id="KW-0720">Serine protease</keyword>
<dbReference type="InterPro" id="IPR001314">
    <property type="entry name" value="Peptidase_S1A"/>
</dbReference>
<dbReference type="InterPro" id="IPR001254">
    <property type="entry name" value="Trypsin_dom"/>
</dbReference>
<dbReference type="GO" id="GO:0009986">
    <property type="term" value="C:cell surface"/>
    <property type="evidence" value="ECO:0007669"/>
    <property type="project" value="UniProtKB-SubCell"/>
</dbReference>
<feature type="domain" description="Peptidase S1" evidence="20">
    <location>
        <begin position="468"/>
        <end position="729"/>
    </location>
</feature>
<dbReference type="SUPFAM" id="SSF57535">
    <property type="entry name" value="Complement control module/SCR domain"/>
    <property type="match status" value="3"/>
</dbReference>
<dbReference type="SUPFAM" id="SSF50494">
    <property type="entry name" value="Trypsin-like serine proteases"/>
    <property type="match status" value="1"/>
</dbReference>
<evidence type="ECO:0000256" key="11">
    <source>
        <dbReference type="ARBA" id="ARBA00022801"/>
    </source>
</evidence>
<keyword evidence="9" id="KW-0732">Signal</keyword>
<keyword evidence="6" id="KW-0399">Innate immunity</keyword>
<keyword evidence="10" id="KW-0677">Repeat</keyword>
<dbReference type="InterPro" id="IPR002035">
    <property type="entry name" value="VWF_A"/>
</dbReference>
<feature type="disulfide bond" evidence="18">
    <location>
        <begin position="144"/>
        <end position="171"/>
    </location>
</feature>
<feature type="active site" description="Charge relay system" evidence="17">
    <location>
        <position position="511"/>
    </location>
</feature>
<dbReference type="InterPro" id="IPR043504">
    <property type="entry name" value="Peptidase_S1_PA_chymotrypsin"/>
</dbReference>
<evidence type="ECO:0000256" key="8">
    <source>
        <dbReference type="ARBA" id="ARBA00022670"/>
    </source>
</evidence>
<comment type="caution">
    <text evidence="18">Lacks conserved residue(s) required for the propagation of feature annotation.</text>
</comment>
<evidence type="ECO:0000259" key="21">
    <source>
        <dbReference type="PROSITE" id="PS50923"/>
    </source>
</evidence>
<dbReference type="InterPro" id="IPR000436">
    <property type="entry name" value="Sushi_SCR_CCP_dom"/>
</dbReference>
<dbReference type="InterPro" id="IPR036465">
    <property type="entry name" value="vWFA_dom_sf"/>
</dbReference>
<keyword evidence="5" id="KW-0964">Secreted</keyword>
<keyword evidence="15" id="KW-0325">Glycoprotein</keyword>
<evidence type="ECO:0000313" key="23">
    <source>
        <dbReference type="Proteomes" id="UP000265120"/>
    </source>
</evidence>
<dbReference type="PROSITE" id="PS00134">
    <property type="entry name" value="TRYPSIN_HIS"/>
    <property type="match status" value="1"/>
</dbReference>
<dbReference type="Proteomes" id="UP000265120">
    <property type="component" value="Chromosome 19"/>
</dbReference>
<feature type="domain" description="VWFA" evidence="19">
    <location>
        <begin position="278"/>
        <end position="451"/>
    </location>
</feature>
<evidence type="ECO:0000256" key="17">
    <source>
        <dbReference type="PIRSR" id="PIRSR001154-1"/>
    </source>
</evidence>
<dbReference type="GO" id="GO:0070062">
    <property type="term" value="C:extracellular exosome"/>
    <property type="evidence" value="ECO:0007669"/>
    <property type="project" value="TreeGrafter"/>
</dbReference>
<feature type="domain" description="Sushi" evidence="21">
    <location>
        <begin position="177"/>
        <end position="232"/>
    </location>
</feature>
<dbReference type="GO" id="GO:0045087">
    <property type="term" value="P:innate immune response"/>
    <property type="evidence" value="ECO:0007669"/>
    <property type="project" value="UniProtKB-KW"/>
</dbReference>
<evidence type="ECO:0000256" key="1">
    <source>
        <dbReference type="ARBA" id="ARBA00001936"/>
    </source>
</evidence>
<evidence type="ECO:0000256" key="16">
    <source>
        <dbReference type="ARBA" id="ARBA00029636"/>
    </source>
</evidence>
<dbReference type="GO" id="GO:0009617">
    <property type="term" value="P:response to bacterium"/>
    <property type="evidence" value="ECO:0007669"/>
    <property type="project" value="TreeGrafter"/>
</dbReference>
<keyword evidence="23" id="KW-1185">Reference proteome</keyword>
<dbReference type="CDD" id="cd00033">
    <property type="entry name" value="CCP"/>
    <property type="match status" value="1"/>
</dbReference>
<comment type="cofactor">
    <cofactor evidence="1">
        <name>Mn(2+)</name>
        <dbReference type="ChEBI" id="CHEBI:29035"/>
    </cofactor>
</comment>
<keyword evidence="11" id="KW-0378">Hydrolase</keyword>
<dbReference type="InterPro" id="IPR011360">
    <property type="entry name" value="Compl_C2_B"/>
</dbReference>
<dbReference type="Gene3D" id="2.10.70.10">
    <property type="entry name" value="Complement Module, domain 1"/>
    <property type="match status" value="3"/>
</dbReference>
<keyword evidence="8" id="KW-0645">Protease</keyword>
<dbReference type="FunCoup" id="A0A3P8VL65">
    <property type="interactions" value="688"/>
</dbReference>
<dbReference type="PANTHER" id="PTHR46393">
    <property type="entry name" value="SUSHI DOMAIN-CONTAINING PROTEIN"/>
    <property type="match status" value="1"/>
</dbReference>
<dbReference type="SMART" id="SM00032">
    <property type="entry name" value="CCP"/>
    <property type="match status" value="3"/>
</dbReference>
<sequence length="744" mass="83469">MSCWKNLCASFSSIPTSGSEEEENVNYFITVPNHLLCTCLFVPGREVECLCTTTGVEIEGGSYSLSNNLSVNSILVYKCPEDHYPYPEQVRYCRADSKWIKPPRKYPRQTCKLVECPDPNVLQNGDVSPPQERYYVHNQTTYECYSGHKLRGSSRRVCLPNGKWSGSTPICSRDAGNTCADPGIPAGASRSGNMFGFADKVRYSCGGKLFLVGSKESQENGEWTGIEPACYYKYTYDTPLEVAKAFGGSIRETFTTLQSANDTQQERKIRITKNGTLNIYIAMDISESIDETQLQPARAAVMKLLEKIASFSVTPNYEIIFFSSEIYTIVSILDFLNGNVKLNEKMLIIKKRTEENFQQHRHVIILFSDGIYNMGGSPEPTVKSIKRTVYMNPDIVEGEKARGDYLDIYVFAIGAEIYDDDLLRLTTGNGGPHYFRLNDVDKKLNQTFDEMIDESEVVDLCGRHTHYDLDGTKESKRKMYPWWAYIVVQVSSVSECLGSLVTKKFVLTAAHCFTFDDEAHHVKVEIDDANGRLKEVEKIYIHPNYNVNAKKNEGVKEFYDYDVALIQLKEGIIDPRPICIPCTKNANDALQLVEGATCKQHDCNICDCVKHTPDGSALNSPPQRDKCIRHALDAEGISPELVKDPKIPVTDNFLCTGGLDPYRDHIACTGDSGGAVFKDYKERTIQVALVSWGSKSMCQKGGKVESDSESRDFHINLFKVLPFLKSVLAKDTDDYVPLEFIKGS</sequence>
<evidence type="ECO:0000256" key="15">
    <source>
        <dbReference type="ARBA" id="ARBA00023180"/>
    </source>
</evidence>
<evidence type="ECO:0000256" key="6">
    <source>
        <dbReference type="ARBA" id="ARBA00022588"/>
    </source>
</evidence>
<dbReference type="PRINTS" id="PR00722">
    <property type="entry name" value="CHYMOTRYPSIN"/>
</dbReference>
<dbReference type="OMA" id="RQEICKG"/>
<evidence type="ECO:0000313" key="22">
    <source>
        <dbReference type="Ensembl" id="ENSCSEP00000016013.1"/>
    </source>
</evidence>
<evidence type="ECO:0000256" key="5">
    <source>
        <dbReference type="ARBA" id="ARBA00022525"/>
    </source>
</evidence>
<evidence type="ECO:0000256" key="9">
    <source>
        <dbReference type="ARBA" id="ARBA00022729"/>
    </source>
</evidence>
<dbReference type="Gene3D" id="3.40.50.410">
    <property type="entry name" value="von Willebrand factor, type A domain"/>
    <property type="match status" value="2"/>
</dbReference>
<dbReference type="PANTHER" id="PTHR46393:SF6">
    <property type="entry name" value="COMPLEMENT C2-RELATED"/>
    <property type="match status" value="1"/>
</dbReference>
<evidence type="ECO:0000256" key="14">
    <source>
        <dbReference type="ARBA" id="ARBA00023157"/>
    </source>
</evidence>
<evidence type="ECO:0000256" key="4">
    <source>
        <dbReference type="ARBA" id="ARBA00004613"/>
    </source>
</evidence>
<dbReference type="SUPFAM" id="SSF53300">
    <property type="entry name" value="vWA-like"/>
    <property type="match status" value="1"/>
</dbReference>
<evidence type="ECO:0000256" key="2">
    <source>
        <dbReference type="ARBA" id="ARBA00001946"/>
    </source>
</evidence>
<dbReference type="GO" id="GO:0006508">
    <property type="term" value="P:proteolysis"/>
    <property type="evidence" value="ECO:0007669"/>
    <property type="project" value="UniProtKB-KW"/>
</dbReference>
<dbReference type="PROSITE" id="PS50234">
    <property type="entry name" value="VWFA"/>
    <property type="match status" value="1"/>
</dbReference>
<keyword evidence="13" id="KW-0391">Immunity</keyword>
<protein>
    <recommendedName>
        <fullName evidence="16">C3/C5 convertase</fullName>
    </recommendedName>
</protein>
<evidence type="ECO:0000259" key="19">
    <source>
        <dbReference type="PROSITE" id="PS50234"/>
    </source>
</evidence>
<dbReference type="PROSITE" id="PS50923">
    <property type="entry name" value="SUSHI"/>
    <property type="match status" value="2"/>
</dbReference>
<name>A0A3P8VL65_CYNSE</name>
<dbReference type="SMART" id="SM00020">
    <property type="entry name" value="Tryp_SPc"/>
    <property type="match status" value="1"/>
</dbReference>
<feature type="active site" description="Charge relay system" evidence="17">
    <location>
        <position position="562"/>
    </location>
</feature>
<proteinExistence type="predicted"/>
<organism evidence="22 23">
    <name type="scientific">Cynoglossus semilaevis</name>
    <name type="common">Tongue sole</name>
    <dbReference type="NCBI Taxonomy" id="244447"/>
    <lineage>
        <taxon>Eukaryota</taxon>
        <taxon>Metazoa</taxon>
        <taxon>Chordata</taxon>
        <taxon>Craniata</taxon>
        <taxon>Vertebrata</taxon>
        <taxon>Euteleostomi</taxon>
        <taxon>Actinopterygii</taxon>
        <taxon>Neopterygii</taxon>
        <taxon>Teleostei</taxon>
        <taxon>Neoteleostei</taxon>
        <taxon>Acanthomorphata</taxon>
        <taxon>Carangaria</taxon>
        <taxon>Pleuronectiformes</taxon>
        <taxon>Pleuronectoidei</taxon>
        <taxon>Cynoglossidae</taxon>
        <taxon>Cynoglossinae</taxon>
        <taxon>Cynoglossus</taxon>
    </lineage>
</organism>
<evidence type="ECO:0000256" key="12">
    <source>
        <dbReference type="ARBA" id="ARBA00022825"/>
    </source>
</evidence>
<keyword evidence="7 18" id="KW-0768">Sushi</keyword>
<comment type="cofactor">
    <cofactor evidence="2">
        <name>Mg(2+)</name>
        <dbReference type="ChEBI" id="CHEBI:18420"/>
    </cofactor>
</comment>
<evidence type="ECO:0000256" key="10">
    <source>
        <dbReference type="ARBA" id="ARBA00022737"/>
    </source>
</evidence>
<comment type="subcellular location">
    <subcellularLocation>
        <location evidence="3">Cell surface</location>
    </subcellularLocation>
    <subcellularLocation>
        <location evidence="4">Secreted</location>
    </subcellularLocation>
</comment>
<feature type="active site" description="Charge relay system" evidence="17">
    <location>
        <position position="672"/>
    </location>
</feature>
<dbReference type="Pfam" id="PF00089">
    <property type="entry name" value="Trypsin"/>
    <property type="match status" value="1"/>
</dbReference>
<dbReference type="InterPro" id="IPR018114">
    <property type="entry name" value="TRYPSIN_HIS"/>
</dbReference>
<evidence type="ECO:0000256" key="18">
    <source>
        <dbReference type="PROSITE-ProRule" id="PRU00302"/>
    </source>
</evidence>
<dbReference type="GO" id="GO:0006956">
    <property type="term" value="P:complement activation"/>
    <property type="evidence" value="ECO:0007669"/>
    <property type="project" value="InterPro"/>
</dbReference>
<dbReference type="Ensembl" id="ENSCSET00000016218.1">
    <property type="protein sequence ID" value="ENSCSEP00000016013.1"/>
    <property type="gene ID" value="ENSCSEG00000010293.1"/>
</dbReference>
<evidence type="ECO:0000256" key="3">
    <source>
        <dbReference type="ARBA" id="ARBA00004241"/>
    </source>
</evidence>
<reference evidence="22" key="2">
    <citation type="submission" date="2025-08" db="UniProtKB">
        <authorList>
            <consortium name="Ensembl"/>
        </authorList>
    </citation>
    <scope>IDENTIFICATION</scope>
</reference>
<dbReference type="GeneTree" id="ENSGT00940000158605"/>
<dbReference type="InterPro" id="IPR035976">
    <property type="entry name" value="Sushi/SCR/CCP_sf"/>
</dbReference>
<dbReference type="AlphaFoldDB" id="A0A3P8VL65"/>
<evidence type="ECO:0000256" key="13">
    <source>
        <dbReference type="ARBA" id="ARBA00022859"/>
    </source>
</evidence>
<dbReference type="PIRSF" id="PIRSF001154">
    <property type="entry name" value="Compl_C2_B"/>
    <property type="match status" value="1"/>
</dbReference>